<organism evidence="1 2">
    <name type="scientific">Allocatelliglobosispora scoriae</name>
    <dbReference type="NCBI Taxonomy" id="643052"/>
    <lineage>
        <taxon>Bacteria</taxon>
        <taxon>Bacillati</taxon>
        <taxon>Actinomycetota</taxon>
        <taxon>Actinomycetes</taxon>
        <taxon>Micromonosporales</taxon>
        <taxon>Micromonosporaceae</taxon>
        <taxon>Allocatelliglobosispora</taxon>
    </lineage>
</organism>
<evidence type="ECO:0000313" key="2">
    <source>
        <dbReference type="Proteomes" id="UP000587527"/>
    </source>
</evidence>
<protein>
    <recommendedName>
        <fullName evidence="3">Nudix hydrolase domain-containing protein</fullName>
    </recommendedName>
</protein>
<dbReference type="EMBL" id="JACHMN010000002">
    <property type="protein sequence ID" value="MBB5868420.1"/>
    <property type="molecule type" value="Genomic_DNA"/>
</dbReference>
<name>A0A841BNN9_9ACTN</name>
<dbReference type="AlphaFoldDB" id="A0A841BNN9"/>
<accession>A0A841BNN9</accession>
<keyword evidence="2" id="KW-1185">Reference proteome</keyword>
<evidence type="ECO:0008006" key="3">
    <source>
        <dbReference type="Google" id="ProtNLM"/>
    </source>
</evidence>
<evidence type="ECO:0000313" key="1">
    <source>
        <dbReference type="EMBL" id="MBB5868420.1"/>
    </source>
</evidence>
<proteinExistence type="predicted"/>
<dbReference type="RefSeq" id="WP_184834351.1">
    <property type="nucleotide sequence ID" value="NZ_JACHMN010000002.1"/>
</dbReference>
<comment type="caution">
    <text evidence="1">The sequence shown here is derived from an EMBL/GenBank/DDBJ whole genome shotgun (WGS) entry which is preliminary data.</text>
</comment>
<sequence>MTVIRDRHRPRWLSEGFENGQQVGIATLRISRVNDRPEDDRAGRSHRIVCQMHTYDYFSFLATHRLLLTGDVQERKILTEIAGEPKCGEPIDGFPNPFSVGLSVFCEDGDYLVLTRRTTSVAAGGHWHGGKVYNAVGENAALRDFSPGLDGVVRSTPYLIAQRGLWEELGLPVVEIDASEIRLHSLAYAMDLRDHKVFGYVLTGLSRDELQNAWRQAPDRSESASSGLDFHSVQTKADTRRLLQRIVDETEDWAPEAVFCTIRSVLVRRLLLPSEVSSILASGK</sequence>
<dbReference type="Proteomes" id="UP000587527">
    <property type="component" value="Unassembled WGS sequence"/>
</dbReference>
<gene>
    <name evidence="1" type="ORF">F4553_001799</name>
</gene>
<reference evidence="1 2" key="1">
    <citation type="submission" date="2020-08" db="EMBL/GenBank/DDBJ databases">
        <title>Sequencing the genomes of 1000 actinobacteria strains.</title>
        <authorList>
            <person name="Klenk H.-P."/>
        </authorList>
    </citation>
    <scope>NUCLEOTIDE SEQUENCE [LARGE SCALE GENOMIC DNA]</scope>
    <source>
        <strain evidence="1 2">DSM 45362</strain>
    </source>
</reference>